<feature type="region of interest" description="Disordered" evidence="7">
    <location>
        <begin position="163"/>
        <end position="194"/>
    </location>
</feature>
<dbReference type="Pfam" id="PF03734">
    <property type="entry name" value="YkuD"/>
    <property type="match status" value="1"/>
</dbReference>
<evidence type="ECO:0000256" key="6">
    <source>
        <dbReference type="PROSITE-ProRule" id="PRU01373"/>
    </source>
</evidence>
<feature type="transmembrane region" description="Helical" evidence="8">
    <location>
        <begin position="110"/>
        <end position="134"/>
    </location>
</feature>
<evidence type="ECO:0000256" key="1">
    <source>
        <dbReference type="ARBA" id="ARBA00004752"/>
    </source>
</evidence>
<dbReference type="GO" id="GO:0008360">
    <property type="term" value="P:regulation of cell shape"/>
    <property type="evidence" value="ECO:0007669"/>
    <property type="project" value="UniProtKB-UniRule"/>
</dbReference>
<dbReference type="EMBL" id="PFMI01000001">
    <property type="protein sequence ID" value="PIZ01272.1"/>
    <property type="molecule type" value="Genomic_DNA"/>
</dbReference>
<dbReference type="GO" id="GO:0016740">
    <property type="term" value="F:transferase activity"/>
    <property type="evidence" value="ECO:0007669"/>
    <property type="project" value="UniProtKB-KW"/>
</dbReference>
<dbReference type="SUPFAM" id="SSF141523">
    <property type="entry name" value="L,D-transpeptidase catalytic domain-like"/>
    <property type="match status" value="1"/>
</dbReference>
<accession>A0A2M7RPL3</accession>
<evidence type="ECO:0000256" key="5">
    <source>
        <dbReference type="ARBA" id="ARBA00023316"/>
    </source>
</evidence>
<evidence type="ECO:0000256" key="9">
    <source>
        <dbReference type="SAM" id="SignalP"/>
    </source>
</evidence>
<name>A0A2M7RPL3_9BACT</name>
<keyword evidence="8" id="KW-1133">Transmembrane helix</keyword>
<feature type="chain" id="PRO_5014650135" description="L,D-TPase catalytic domain-containing protein" evidence="9">
    <location>
        <begin position="23"/>
        <end position="372"/>
    </location>
</feature>
<keyword evidence="3 6" id="KW-0133">Cell shape</keyword>
<keyword evidence="5 6" id="KW-0961">Cell wall biogenesis/degradation</keyword>
<evidence type="ECO:0000256" key="4">
    <source>
        <dbReference type="ARBA" id="ARBA00022984"/>
    </source>
</evidence>
<dbReference type="Pfam" id="PF18895">
    <property type="entry name" value="T4SS_pilin"/>
    <property type="match status" value="1"/>
</dbReference>
<dbReference type="UniPathway" id="UPA00219"/>
<reference evidence="12" key="1">
    <citation type="submission" date="2017-09" db="EMBL/GenBank/DDBJ databases">
        <title>Depth-based differentiation of microbial function through sediment-hosted aquifers and enrichment of novel symbionts in the deep terrestrial subsurface.</title>
        <authorList>
            <person name="Probst A.J."/>
            <person name="Ladd B."/>
            <person name="Jarett J.K."/>
            <person name="Geller-Mcgrath D.E."/>
            <person name="Sieber C.M.K."/>
            <person name="Emerson J.B."/>
            <person name="Anantharaman K."/>
            <person name="Thomas B.C."/>
            <person name="Malmstrom R."/>
            <person name="Stieglmeier M."/>
            <person name="Klingl A."/>
            <person name="Woyke T."/>
            <person name="Ryan C.M."/>
            <person name="Banfield J.F."/>
        </authorList>
    </citation>
    <scope>NUCLEOTIDE SEQUENCE [LARGE SCALE GENOMIC DNA]</scope>
</reference>
<dbReference type="Gene3D" id="2.40.440.10">
    <property type="entry name" value="L,D-transpeptidase catalytic domain-like"/>
    <property type="match status" value="1"/>
</dbReference>
<dbReference type="InterPro" id="IPR043993">
    <property type="entry name" value="T4SS_pilin"/>
</dbReference>
<dbReference type="GO" id="GO:0071555">
    <property type="term" value="P:cell wall organization"/>
    <property type="evidence" value="ECO:0007669"/>
    <property type="project" value="UniProtKB-UniRule"/>
</dbReference>
<keyword evidence="8" id="KW-0472">Membrane</keyword>
<comment type="caution">
    <text evidence="11">The sequence shown here is derived from an EMBL/GenBank/DDBJ whole genome shotgun (WGS) entry which is preliminary data.</text>
</comment>
<keyword evidence="9" id="KW-0732">Signal</keyword>
<dbReference type="PROSITE" id="PS52029">
    <property type="entry name" value="LD_TPASE"/>
    <property type="match status" value="1"/>
</dbReference>
<keyword evidence="4 6" id="KW-0573">Peptidoglycan synthesis</keyword>
<evidence type="ECO:0000256" key="3">
    <source>
        <dbReference type="ARBA" id="ARBA00022960"/>
    </source>
</evidence>
<gene>
    <name evidence="11" type="ORF">COY61_00015</name>
</gene>
<feature type="domain" description="L,D-TPase catalytic" evidence="10">
    <location>
        <begin position="236"/>
        <end position="370"/>
    </location>
</feature>
<keyword evidence="2" id="KW-0808">Transferase</keyword>
<protein>
    <recommendedName>
        <fullName evidence="10">L,D-TPase catalytic domain-containing protein</fullName>
    </recommendedName>
</protein>
<dbReference type="GO" id="GO:0009252">
    <property type="term" value="P:peptidoglycan biosynthetic process"/>
    <property type="evidence" value="ECO:0007669"/>
    <property type="project" value="UniProtKB-UniPathway"/>
</dbReference>
<dbReference type="AlphaFoldDB" id="A0A2M7RPL3"/>
<dbReference type="CDD" id="cd16913">
    <property type="entry name" value="YkuD_like"/>
    <property type="match status" value="1"/>
</dbReference>
<keyword evidence="8" id="KW-0812">Transmembrane</keyword>
<organism evidence="11 12">
    <name type="scientific">bacterium (Candidatus Gribaldobacteria) CG_4_10_14_0_8_um_filter_33_9</name>
    <dbReference type="NCBI Taxonomy" id="2014266"/>
    <lineage>
        <taxon>Bacteria</taxon>
        <taxon>Candidatus Gribaldobacteria</taxon>
    </lineage>
</organism>
<feature type="active site" description="Proton donor/acceptor" evidence="6">
    <location>
        <position position="329"/>
    </location>
</feature>
<proteinExistence type="predicted"/>
<evidence type="ECO:0000259" key="10">
    <source>
        <dbReference type="PROSITE" id="PS52029"/>
    </source>
</evidence>
<dbReference type="InterPro" id="IPR038063">
    <property type="entry name" value="Transpep_catalytic_dom"/>
</dbReference>
<evidence type="ECO:0000313" key="11">
    <source>
        <dbReference type="EMBL" id="PIZ01272.1"/>
    </source>
</evidence>
<dbReference type="InterPro" id="IPR005490">
    <property type="entry name" value="LD_TPept_cat_dom"/>
</dbReference>
<evidence type="ECO:0000256" key="2">
    <source>
        <dbReference type="ARBA" id="ARBA00022679"/>
    </source>
</evidence>
<feature type="active site" description="Nucleophile" evidence="6">
    <location>
        <position position="346"/>
    </location>
</feature>
<comment type="pathway">
    <text evidence="1 6">Cell wall biogenesis; peptidoglycan biosynthesis.</text>
</comment>
<evidence type="ECO:0000256" key="7">
    <source>
        <dbReference type="SAM" id="MobiDB-lite"/>
    </source>
</evidence>
<feature type="signal peptide" evidence="9">
    <location>
        <begin position="1"/>
        <end position="22"/>
    </location>
</feature>
<feature type="transmembrane region" description="Helical" evidence="8">
    <location>
        <begin position="77"/>
        <end position="98"/>
    </location>
</feature>
<evidence type="ECO:0000313" key="12">
    <source>
        <dbReference type="Proteomes" id="UP000229371"/>
    </source>
</evidence>
<evidence type="ECO:0000256" key="8">
    <source>
        <dbReference type="SAM" id="Phobius"/>
    </source>
</evidence>
<sequence>MSKKILILFLSCFLIFSANILAGEYDVEGGGTISYKGFVPCGYDLNGSGEIDIWERCQLCHFFVMIDGIIEFVFDKIVPPLAILMLVVAGILLFSAGAAPAMKNKVKNMILYVGLGLVLIYSCWLLVSFLLSVFGVVEWTDPLGQGWFKIDCPISRTFVGGTKNPFKPGKNLGWHEEPKKPSGPPPPPPGDEEEKTIAELEEGNLVDHFPPSNGQEEIPLLRDPVIIVKCDSESLGYGKLYIYAKTDRYPNERQLLRQPFDIRTGLNGCAQNSAQGDKKTPIGNFKINYKINCGDTKFYQGAGKCSASETKRYGHQILNFERNRGIHFHGGYNDNGTERFYNTYGCVRLHNNDLSVLYNFIKEGTKVKIRIK</sequence>
<dbReference type="Proteomes" id="UP000229371">
    <property type="component" value="Unassembled WGS sequence"/>
</dbReference>